<sequence length="89" mass="10170">MSSPGTKGVPCLLYKRCPNVLRWLQNILRSTWNNLMIGEQYMKAKAVYILKEQNSNEINLLNVEGKIFFSDMASHLTKYLTENGCVNVS</sequence>
<protein>
    <submittedName>
        <fullName evidence="1">Reverse transcriptase</fullName>
    </submittedName>
</protein>
<comment type="caution">
    <text evidence="1">The sequence shown here is derived from an EMBL/GenBank/DDBJ whole genome shotgun (WGS) entry which is preliminary data.</text>
</comment>
<evidence type="ECO:0000313" key="1">
    <source>
        <dbReference type="EMBL" id="GFO25109.1"/>
    </source>
</evidence>
<dbReference type="Proteomes" id="UP000735302">
    <property type="component" value="Unassembled WGS sequence"/>
</dbReference>
<dbReference type="GO" id="GO:0003964">
    <property type="term" value="F:RNA-directed DNA polymerase activity"/>
    <property type="evidence" value="ECO:0007669"/>
    <property type="project" value="UniProtKB-KW"/>
</dbReference>
<keyword evidence="1" id="KW-0695">RNA-directed DNA polymerase</keyword>
<dbReference type="AlphaFoldDB" id="A0AAV4C357"/>
<dbReference type="EMBL" id="BLXT01005691">
    <property type="protein sequence ID" value="GFO25109.1"/>
    <property type="molecule type" value="Genomic_DNA"/>
</dbReference>
<keyword evidence="2" id="KW-1185">Reference proteome</keyword>
<accession>A0AAV4C357</accession>
<name>A0AAV4C357_9GAST</name>
<keyword evidence="1" id="KW-0548">Nucleotidyltransferase</keyword>
<keyword evidence="1" id="KW-0808">Transferase</keyword>
<gene>
    <name evidence="1" type="ORF">PoB_005161400</name>
</gene>
<reference evidence="1 2" key="1">
    <citation type="journal article" date="2021" name="Elife">
        <title>Chloroplast acquisition without the gene transfer in kleptoplastic sea slugs, Plakobranchus ocellatus.</title>
        <authorList>
            <person name="Maeda T."/>
            <person name="Takahashi S."/>
            <person name="Yoshida T."/>
            <person name="Shimamura S."/>
            <person name="Takaki Y."/>
            <person name="Nagai Y."/>
            <person name="Toyoda A."/>
            <person name="Suzuki Y."/>
            <person name="Arimoto A."/>
            <person name="Ishii H."/>
            <person name="Satoh N."/>
            <person name="Nishiyama T."/>
            <person name="Hasebe M."/>
            <person name="Maruyama T."/>
            <person name="Minagawa J."/>
            <person name="Obokata J."/>
            <person name="Shigenobu S."/>
        </authorList>
    </citation>
    <scope>NUCLEOTIDE SEQUENCE [LARGE SCALE GENOMIC DNA]</scope>
</reference>
<proteinExistence type="predicted"/>
<evidence type="ECO:0000313" key="2">
    <source>
        <dbReference type="Proteomes" id="UP000735302"/>
    </source>
</evidence>
<organism evidence="1 2">
    <name type="scientific">Plakobranchus ocellatus</name>
    <dbReference type="NCBI Taxonomy" id="259542"/>
    <lineage>
        <taxon>Eukaryota</taxon>
        <taxon>Metazoa</taxon>
        <taxon>Spiralia</taxon>
        <taxon>Lophotrochozoa</taxon>
        <taxon>Mollusca</taxon>
        <taxon>Gastropoda</taxon>
        <taxon>Heterobranchia</taxon>
        <taxon>Euthyneura</taxon>
        <taxon>Panpulmonata</taxon>
        <taxon>Sacoglossa</taxon>
        <taxon>Placobranchoidea</taxon>
        <taxon>Plakobranchidae</taxon>
        <taxon>Plakobranchus</taxon>
    </lineage>
</organism>